<evidence type="ECO:0000313" key="4">
    <source>
        <dbReference type="Proteomes" id="UP000639338"/>
    </source>
</evidence>
<evidence type="ECO:0000259" key="1">
    <source>
        <dbReference type="Pfam" id="PF18609"/>
    </source>
</evidence>
<sequence>MVSSIINDDVDETININASKMEKLAPGNYEIVAWDMDTSGKRLYDEICHIAGYTPSTTFQQYILPFNYMNYPATKRHNLKVITKGYYRMLKNVKTHQILKTKSTILALKDFLTWLVKVKGESDGIILIHHEARKINPAILMNTLTKYNLLDEFCHIVKGFANGFDITKAKCDNTIRYYSVRILSRVLLNEKKDTSSADVRASMSYRILHHLSNGEVICQSEIIGNDVGKTKKRIFKFISEFIQPIDNEKNSFESLKVILDRQFSLKPIFINENTTRRERRNITPLRRLLAESKIDYQLLQKAWNDNGQVKGVRELIEKNLLGHDEEKINNISKIIEIYFTSEKLKGAIETLTSEITKKDKKNDEALEKILKKMSGLAIVDSPKESGNKMSIDTGKQEII</sequence>
<accession>A0A834XXF2</accession>
<evidence type="ECO:0000313" key="3">
    <source>
        <dbReference type="EMBL" id="KAF7993412.1"/>
    </source>
</evidence>
<dbReference type="InterPro" id="IPR037998">
    <property type="entry name" value="Exu"/>
</dbReference>
<reference evidence="3 4" key="1">
    <citation type="submission" date="2020-08" db="EMBL/GenBank/DDBJ databases">
        <title>Aphidius gifuensis genome sequencing and assembly.</title>
        <authorList>
            <person name="Du Z."/>
        </authorList>
    </citation>
    <scope>NUCLEOTIDE SEQUENCE [LARGE SCALE GENOMIC DNA]</scope>
    <source>
        <strain evidence="3">YNYX2018</strain>
        <tissue evidence="3">Adults</tissue>
    </source>
</reference>
<dbReference type="Proteomes" id="UP000639338">
    <property type="component" value="Unassembled WGS sequence"/>
</dbReference>
<dbReference type="PANTHER" id="PTHR12384">
    <property type="entry name" value="MATERNAL PROTEIN EXUPERANTIA"/>
    <property type="match status" value="1"/>
</dbReference>
<dbReference type="PANTHER" id="PTHR12384:SF2">
    <property type="entry name" value="MATERNAL PROTEIN EXUPERANTIA"/>
    <property type="match status" value="1"/>
</dbReference>
<evidence type="ECO:0008006" key="5">
    <source>
        <dbReference type="Google" id="ProtNLM"/>
    </source>
</evidence>
<dbReference type="InterPro" id="IPR054362">
    <property type="entry name" value="Exu_RNase_H-like"/>
</dbReference>
<name>A0A834XXF2_APHGI</name>
<dbReference type="OrthoDB" id="8251179at2759"/>
<proteinExistence type="predicted"/>
<gene>
    <name evidence="3" type="ORF">HCN44_009998</name>
</gene>
<dbReference type="GO" id="GO:0042803">
    <property type="term" value="F:protein homodimerization activity"/>
    <property type="evidence" value="ECO:0007669"/>
    <property type="project" value="InterPro"/>
</dbReference>
<dbReference type="GO" id="GO:0045450">
    <property type="term" value="P:bicoid mRNA localization"/>
    <property type="evidence" value="ECO:0007669"/>
    <property type="project" value="InterPro"/>
</dbReference>
<comment type="caution">
    <text evidence="3">The sequence shown here is derived from an EMBL/GenBank/DDBJ whole genome shotgun (WGS) entry which is preliminary data.</text>
</comment>
<protein>
    <recommendedName>
        <fullName evidence="5">Maternal protein exuperantia</fullName>
    </recommendedName>
</protein>
<feature type="domain" description="Exuperantia RNAse H-like" evidence="2">
    <location>
        <begin position="29"/>
        <end position="187"/>
    </location>
</feature>
<dbReference type="Pfam" id="PF22123">
    <property type="entry name" value="Exu_RNase_H_like"/>
    <property type="match status" value="1"/>
</dbReference>
<dbReference type="InterPro" id="IPR040941">
    <property type="entry name" value="SAM_Exu"/>
</dbReference>
<evidence type="ECO:0000259" key="2">
    <source>
        <dbReference type="Pfam" id="PF22123"/>
    </source>
</evidence>
<dbReference type="EMBL" id="JACMRX010000003">
    <property type="protein sequence ID" value="KAF7993412.1"/>
    <property type="molecule type" value="Genomic_DNA"/>
</dbReference>
<dbReference type="AlphaFoldDB" id="A0A834XXF2"/>
<organism evidence="3 4">
    <name type="scientific">Aphidius gifuensis</name>
    <name type="common">Parasitoid wasp</name>
    <dbReference type="NCBI Taxonomy" id="684658"/>
    <lineage>
        <taxon>Eukaryota</taxon>
        <taxon>Metazoa</taxon>
        <taxon>Ecdysozoa</taxon>
        <taxon>Arthropoda</taxon>
        <taxon>Hexapoda</taxon>
        <taxon>Insecta</taxon>
        <taxon>Pterygota</taxon>
        <taxon>Neoptera</taxon>
        <taxon>Endopterygota</taxon>
        <taxon>Hymenoptera</taxon>
        <taxon>Apocrita</taxon>
        <taxon>Ichneumonoidea</taxon>
        <taxon>Braconidae</taxon>
        <taxon>Aphidiinae</taxon>
        <taxon>Aphidius</taxon>
    </lineage>
</organism>
<keyword evidence="4" id="KW-1185">Reference proteome</keyword>
<dbReference type="GO" id="GO:0003723">
    <property type="term" value="F:RNA binding"/>
    <property type="evidence" value="ECO:0007669"/>
    <property type="project" value="InterPro"/>
</dbReference>
<feature type="domain" description="Exuperantia SAM-like" evidence="1">
    <location>
        <begin position="267"/>
        <end position="338"/>
    </location>
</feature>
<dbReference type="Pfam" id="PF18609">
    <property type="entry name" value="SAM_Exu"/>
    <property type="match status" value="1"/>
</dbReference>